<proteinExistence type="predicted"/>
<evidence type="ECO:0000313" key="2">
    <source>
        <dbReference type="EMBL" id="RAJ02555.1"/>
    </source>
</evidence>
<reference evidence="2 3" key="1">
    <citation type="submission" date="2018-06" db="EMBL/GenBank/DDBJ databases">
        <title>Genomic Encyclopedia of Archaeal and Bacterial Type Strains, Phase II (KMG-II): from individual species to whole genera.</title>
        <authorList>
            <person name="Goeker M."/>
        </authorList>
    </citation>
    <scope>NUCLEOTIDE SEQUENCE [LARGE SCALE GENOMIC DNA]</scope>
    <source>
        <strain evidence="2 3">DSM 23857</strain>
    </source>
</reference>
<evidence type="ECO:0000256" key="1">
    <source>
        <dbReference type="SAM" id="Phobius"/>
    </source>
</evidence>
<keyword evidence="1" id="KW-0812">Transmembrane</keyword>
<dbReference type="EMBL" id="QLLL01000006">
    <property type="protein sequence ID" value="RAJ02555.1"/>
    <property type="molecule type" value="Genomic_DNA"/>
</dbReference>
<feature type="transmembrane region" description="Helical" evidence="1">
    <location>
        <begin position="40"/>
        <end position="60"/>
    </location>
</feature>
<dbReference type="Proteomes" id="UP000249547">
    <property type="component" value="Unassembled WGS sequence"/>
</dbReference>
<dbReference type="AlphaFoldDB" id="A0A327QEX6"/>
<protein>
    <submittedName>
        <fullName evidence="2">Uncharacterized protein</fullName>
    </submittedName>
</protein>
<feature type="transmembrane region" description="Helical" evidence="1">
    <location>
        <begin position="81"/>
        <end position="100"/>
    </location>
</feature>
<name>A0A327QEX6_9BACT</name>
<comment type="caution">
    <text evidence="2">The sequence shown here is derived from an EMBL/GenBank/DDBJ whole genome shotgun (WGS) entry which is preliminary data.</text>
</comment>
<accession>A0A327QEX6</accession>
<gene>
    <name evidence="2" type="ORF">LX64_03575</name>
</gene>
<dbReference type="RefSeq" id="WP_111598985.1">
    <property type="nucleotide sequence ID" value="NZ_QLLL01000006.1"/>
</dbReference>
<evidence type="ECO:0000313" key="3">
    <source>
        <dbReference type="Proteomes" id="UP000249547"/>
    </source>
</evidence>
<keyword evidence="1" id="KW-0472">Membrane</keyword>
<sequence length="153" mass="17562">MKPKQYSLVTVGLHAFITSLIFAIFANASVEANVVMPEGIFRFLLFLAVYYVIDFVLMYAMVRGLFNLCYKQWHRNLVKMLGAILLMFIGMLTLGIAHWIDFSTRAAEVTYIFIFLTFYSALLYAPICAFIKLAPYQEEIHDIQLMSIGQHLS</sequence>
<keyword evidence="1" id="KW-1133">Transmembrane helix</keyword>
<organism evidence="2 3">
    <name type="scientific">Chitinophaga skermanii</name>
    <dbReference type="NCBI Taxonomy" id="331697"/>
    <lineage>
        <taxon>Bacteria</taxon>
        <taxon>Pseudomonadati</taxon>
        <taxon>Bacteroidota</taxon>
        <taxon>Chitinophagia</taxon>
        <taxon>Chitinophagales</taxon>
        <taxon>Chitinophagaceae</taxon>
        <taxon>Chitinophaga</taxon>
    </lineage>
</organism>
<keyword evidence="3" id="KW-1185">Reference proteome</keyword>
<feature type="transmembrane region" description="Helical" evidence="1">
    <location>
        <begin position="7"/>
        <end position="28"/>
    </location>
</feature>
<feature type="transmembrane region" description="Helical" evidence="1">
    <location>
        <begin position="112"/>
        <end position="131"/>
    </location>
</feature>